<dbReference type="Pfam" id="PF00135">
    <property type="entry name" value="COesterase"/>
    <property type="match status" value="1"/>
</dbReference>
<dbReference type="GO" id="GO:0016787">
    <property type="term" value="F:hydrolase activity"/>
    <property type="evidence" value="ECO:0007669"/>
    <property type="project" value="UniProtKB-KW"/>
</dbReference>
<proteinExistence type="inferred from homology"/>
<accession>A0A1W2FS82</accession>
<dbReference type="Gene3D" id="3.40.50.1820">
    <property type="entry name" value="alpha/beta hydrolase"/>
    <property type="match status" value="1"/>
</dbReference>
<keyword evidence="7" id="KW-1185">Reference proteome</keyword>
<name>A0A1W2FS82_KIBAR</name>
<dbReference type="EMBL" id="FWXV01000010">
    <property type="protein sequence ID" value="SMD24476.1"/>
    <property type="molecule type" value="Genomic_DNA"/>
</dbReference>
<gene>
    <name evidence="6" type="ORF">SAMN05661093_08576</name>
</gene>
<dbReference type="PROSITE" id="PS01173">
    <property type="entry name" value="LIPASE_GDXG_HIS"/>
    <property type="match status" value="1"/>
</dbReference>
<reference evidence="6 7" key="1">
    <citation type="submission" date="2017-04" db="EMBL/GenBank/DDBJ databases">
        <authorList>
            <person name="Afonso C.L."/>
            <person name="Miller P.J."/>
            <person name="Scott M.A."/>
            <person name="Spackman E."/>
            <person name="Goraichik I."/>
            <person name="Dimitrov K.M."/>
            <person name="Suarez D.L."/>
            <person name="Swayne D.E."/>
        </authorList>
    </citation>
    <scope>NUCLEOTIDE SEQUENCE [LARGE SCALE GENOMIC DNA]</scope>
    <source>
        <strain evidence="6 7">DSM 43828</strain>
    </source>
</reference>
<dbReference type="RefSeq" id="WP_084432997.1">
    <property type="nucleotide sequence ID" value="NZ_FWXV01000010.1"/>
</dbReference>
<dbReference type="InterPro" id="IPR029058">
    <property type="entry name" value="AB_hydrolase_fold"/>
</dbReference>
<evidence type="ECO:0000256" key="1">
    <source>
        <dbReference type="ARBA" id="ARBA00005964"/>
    </source>
</evidence>
<evidence type="ECO:0000313" key="6">
    <source>
        <dbReference type="EMBL" id="SMD24476.1"/>
    </source>
</evidence>
<dbReference type="OrthoDB" id="4308422at2"/>
<dbReference type="Proteomes" id="UP000192674">
    <property type="component" value="Unassembled WGS sequence"/>
</dbReference>
<dbReference type="SUPFAM" id="SSF53474">
    <property type="entry name" value="alpha/beta-Hydrolases"/>
    <property type="match status" value="1"/>
</dbReference>
<comment type="similarity">
    <text evidence="2">Belongs to the 'GDXG' lipolytic enzyme family.</text>
</comment>
<feature type="domain" description="Carboxylesterase type B" evidence="5">
    <location>
        <begin position="4"/>
        <end position="437"/>
    </location>
</feature>
<evidence type="ECO:0000256" key="3">
    <source>
        <dbReference type="ARBA" id="ARBA00022801"/>
    </source>
</evidence>
<dbReference type="PROSITE" id="PS00122">
    <property type="entry name" value="CARBOXYLESTERASE_B_1"/>
    <property type="match status" value="1"/>
</dbReference>
<dbReference type="AlphaFoldDB" id="A0A1W2FS82"/>
<evidence type="ECO:0000256" key="4">
    <source>
        <dbReference type="RuleBase" id="RU361235"/>
    </source>
</evidence>
<organism evidence="6 7">
    <name type="scientific">Kibdelosporangium aridum</name>
    <dbReference type="NCBI Taxonomy" id="2030"/>
    <lineage>
        <taxon>Bacteria</taxon>
        <taxon>Bacillati</taxon>
        <taxon>Actinomycetota</taxon>
        <taxon>Actinomycetes</taxon>
        <taxon>Pseudonocardiales</taxon>
        <taxon>Pseudonocardiaceae</taxon>
        <taxon>Kibdelosporangium</taxon>
    </lineage>
</organism>
<protein>
    <recommendedName>
        <fullName evidence="4">Carboxylic ester hydrolase</fullName>
        <ecNumber evidence="4">3.1.1.-</ecNumber>
    </recommendedName>
</protein>
<dbReference type="InterPro" id="IPR019826">
    <property type="entry name" value="Carboxylesterase_B_AS"/>
</dbReference>
<dbReference type="EC" id="3.1.1.-" evidence="4"/>
<evidence type="ECO:0000313" key="7">
    <source>
        <dbReference type="Proteomes" id="UP000192674"/>
    </source>
</evidence>
<evidence type="ECO:0000259" key="5">
    <source>
        <dbReference type="Pfam" id="PF00135"/>
    </source>
</evidence>
<comment type="similarity">
    <text evidence="1 4">Belongs to the type-B carboxylesterase/lipase family.</text>
</comment>
<dbReference type="InterPro" id="IPR050309">
    <property type="entry name" value="Type-B_Carboxylest/Lipase"/>
</dbReference>
<evidence type="ECO:0000256" key="2">
    <source>
        <dbReference type="ARBA" id="ARBA00010515"/>
    </source>
</evidence>
<dbReference type="PANTHER" id="PTHR11559">
    <property type="entry name" value="CARBOXYLESTERASE"/>
    <property type="match status" value="1"/>
</dbReference>
<sequence length="473" mass="50762">MITSTTVDTRHGAVRGAVAGGVLTFKGIPYAAPPVGPNRFRPPQPVEPWAGIRDATNFGPTAPKAPYTPPLNALIHEVDIPGDDYLNLNVYTPDTSARLPVMVWIHGGAFVNGSGSAYEATAFARDGVVAVTINYRLGADGFLYHPGNANRGLLDQIAALEWVRDNIAVFGGDPDQVTVFGESAGAMSVGALLTMPKASGLFQRAILQSGALHHAISPASAELVKARLAAKLGTDDFAAVPVSELVVAQQQLRAEVSANPDPAMWGEVATTMIPFSPVIDGDTIPGGYFNSDVDILVGSNADEFRLYLVPTGLMDHVTDELLIANARRFGLDPDQVRSVYQGTPGEKLAQLMTDLHFRVPAIRLAETAKTAYMYEFAWQAGTFGGKLGACHAAEIPFVFDVLEDNPFEALLGTDLPQHLADSMHAAWVSFATNGNPGWFKYDTGNRSTMRFDFTSEVVLDPRPAERALWEGIR</sequence>
<dbReference type="InterPro" id="IPR002018">
    <property type="entry name" value="CarbesteraseB"/>
</dbReference>
<dbReference type="InterPro" id="IPR002168">
    <property type="entry name" value="Lipase_GDXG_HIS_AS"/>
</dbReference>
<keyword evidence="3 4" id="KW-0378">Hydrolase</keyword>